<reference evidence="1 2" key="1">
    <citation type="submission" date="2023-10" db="EMBL/GenBank/DDBJ databases">
        <title>Whole Genome based description of the genera Actinobaculum and Actinotignum reveals a complex phylogenetic relationship within the species included in the genus Actinotignum.</title>
        <authorList>
            <person name="Jensen C.S."/>
            <person name="Dargis R."/>
            <person name="Kemp M."/>
            <person name="Christensen J.J."/>
        </authorList>
    </citation>
    <scope>NUCLEOTIDE SEQUENCE [LARGE SCALE GENOMIC DNA]</scope>
    <source>
        <strain evidence="1 2">SLA_B089</strain>
    </source>
</reference>
<protein>
    <recommendedName>
        <fullName evidence="3">Glycoprotein G</fullName>
    </recommendedName>
</protein>
<keyword evidence="2" id="KW-1185">Reference proteome</keyword>
<sequence>TTPKNNKQETQNKIVYITQNHTTNTHKTKRFTHACYKDAHAHYATTNHHTNTTTRKQTNRPAH</sequence>
<comment type="caution">
    <text evidence="1">The sequence shown here is derived from an EMBL/GenBank/DDBJ whole genome shotgun (WGS) entry which is preliminary data.</text>
</comment>
<feature type="non-terminal residue" evidence="1">
    <location>
        <position position="1"/>
    </location>
</feature>
<gene>
    <name evidence="1" type="ORF">R6P33_09620</name>
</gene>
<evidence type="ECO:0008006" key="3">
    <source>
        <dbReference type="Google" id="ProtNLM"/>
    </source>
</evidence>
<proteinExistence type="predicted"/>
<evidence type="ECO:0000313" key="1">
    <source>
        <dbReference type="EMBL" id="MDY5147263.1"/>
    </source>
</evidence>
<dbReference type="EMBL" id="JAWNFY010000059">
    <property type="protein sequence ID" value="MDY5147263.1"/>
    <property type="molecule type" value="Genomic_DNA"/>
</dbReference>
<accession>A0ABU5GEP6</accession>
<evidence type="ECO:0000313" key="2">
    <source>
        <dbReference type="Proteomes" id="UP001284901"/>
    </source>
</evidence>
<dbReference type="Proteomes" id="UP001284901">
    <property type="component" value="Unassembled WGS sequence"/>
</dbReference>
<dbReference type="RefSeq" id="WP_284882689.1">
    <property type="nucleotide sequence ID" value="NZ_JASOFF010000043.1"/>
</dbReference>
<name>A0ABU5GEP6_9ACTO</name>
<organism evidence="1 2">
    <name type="scientific">Actinotignum timonense</name>
    <dbReference type="NCBI Taxonomy" id="1870995"/>
    <lineage>
        <taxon>Bacteria</taxon>
        <taxon>Bacillati</taxon>
        <taxon>Actinomycetota</taxon>
        <taxon>Actinomycetes</taxon>
        <taxon>Actinomycetales</taxon>
        <taxon>Actinomycetaceae</taxon>
        <taxon>Actinotignum</taxon>
    </lineage>
</organism>